<evidence type="ECO:0000256" key="1">
    <source>
        <dbReference type="SAM" id="MobiDB-lite"/>
    </source>
</evidence>
<feature type="compositionally biased region" description="Basic and acidic residues" evidence="1">
    <location>
        <begin position="108"/>
        <end position="125"/>
    </location>
</feature>
<sequence>MTATSFSDIFSAITVFVFIGLIGAAGFVVSQKIPQWSEDAKEQLKGKNIDISNSGVRVGIKGVSNEEEQDKLQRAIVRTMSNSHANPVVAAPGAPHDKHRHHVKRWKNHEGKMVEERVPVDPREP</sequence>
<protein>
    <submittedName>
        <fullName evidence="3">Uncharacterized protein</fullName>
    </submittedName>
</protein>
<keyword evidence="4" id="KW-1185">Reference proteome</keyword>
<proteinExistence type="predicted"/>
<dbReference type="Proteomes" id="UP000277580">
    <property type="component" value="Unassembled WGS sequence"/>
</dbReference>
<reference evidence="3 4" key="1">
    <citation type="journal article" date="2018" name="Nat. Ecol. Evol.">
        <title>Pezizomycetes genomes reveal the molecular basis of ectomycorrhizal truffle lifestyle.</title>
        <authorList>
            <person name="Murat C."/>
            <person name="Payen T."/>
            <person name="Noel B."/>
            <person name="Kuo A."/>
            <person name="Morin E."/>
            <person name="Chen J."/>
            <person name="Kohler A."/>
            <person name="Krizsan K."/>
            <person name="Balestrini R."/>
            <person name="Da Silva C."/>
            <person name="Montanini B."/>
            <person name="Hainaut M."/>
            <person name="Levati E."/>
            <person name="Barry K.W."/>
            <person name="Belfiori B."/>
            <person name="Cichocki N."/>
            <person name="Clum A."/>
            <person name="Dockter R.B."/>
            <person name="Fauchery L."/>
            <person name="Guy J."/>
            <person name="Iotti M."/>
            <person name="Le Tacon F."/>
            <person name="Lindquist E.A."/>
            <person name="Lipzen A."/>
            <person name="Malagnac F."/>
            <person name="Mello A."/>
            <person name="Molinier V."/>
            <person name="Miyauchi S."/>
            <person name="Poulain J."/>
            <person name="Riccioni C."/>
            <person name="Rubini A."/>
            <person name="Sitrit Y."/>
            <person name="Splivallo R."/>
            <person name="Traeger S."/>
            <person name="Wang M."/>
            <person name="Zifcakova L."/>
            <person name="Wipf D."/>
            <person name="Zambonelli A."/>
            <person name="Paolocci F."/>
            <person name="Nowrousian M."/>
            <person name="Ottonello S."/>
            <person name="Baldrian P."/>
            <person name="Spatafora J.W."/>
            <person name="Henrissat B."/>
            <person name="Nagy L.G."/>
            <person name="Aury J.M."/>
            <person name="Wincker P."/>
            <person name="Grigoriev I.V."/>
            <person name="Bonfante P."/>
            <person name="Martin F.M."/>
        </authorList>
    </citation>
    <scope>NUCLEOTIDE SEQUENCE [LARGE SCALE GENOMIC DNA]</scope>
    <source>
        <strain evidence="3 4">CCBAS932</strain>
    </source>
</reference>
<dbReference type="AlphaFoldDB" id="A0A3N4KGK8"/>
<feature type="region of interest" description="Disordered" evidence="1">
    <location>
        <begin position="86"/>
        <end position="125"/>
    </location>
</feature>
<evidence type="ECO:0000313" key="3">
    <source>
        <dbReference type="EMBL" id="RPB08588.1"/>
    </source>
</evidence>
<keyword evidence="2" id="KW-0472">Membrane</keyword>
<dbReference type="OrthoDB" id="5276692at2759"/>
<accession>A0A3N4KGK8</accession>
<keyword evidence="2" id="KW-1133">Transmembrane helix</keyword>
<gene>
    <name evidence="3" type="ORF">P167DRAFT_539149</name>
</gene>
<name>A0A3N4KGK8_9PEZI</name>
<evidence type="ECO:0000313" key="4">
    <source>
        <dbReference type="Proteomes" id="UP000277580"/>
    </source>
</evidence>
<feature type="compositionally biased region" description="Basic residues" evidence="1">
    <location>
        <begin position="97"/>
        <end position="107"/>
    </location>
</feature>
<organism evidence="3 4">
    <name type="scientific">Morchella conica CCBAS932</name>
    <dbReference type="NCBI Taxonomy" id="1392247"/>
    <lineage>
        <taxon>Eukaryota</taxon>
        <taxon>Fungi</taxon>
        <taxon>Dikarya</taxon>
        <taxon>Ascomycota</taxon>
        <taxon>Pezizomycotina</taxon>
        <taxon>Pezizomycetes</taxon>
        <taxon>Pezizales</taxon>
        <taxon>Morchellaceae</taxon>
        <taxon>Morchella</taxon>
    </lineage>
</organism>
<feature type="transmembrane region" description="Helical" evidence="2">
    <location>
        <begin position="6"/>
        <end position="29"/>
    </location>
</feature>
<dbReference type="EMBL" id="ML119161">
    <property type="protein sequence ID" value="RPB08588.1"/>
    <property type="molecule type" value="Genomic_DNA"/>
</dbReference>
<keyword evidence="2" id="KW-0812">Transmembrane</keyword>
<dbReference type="InParanoid" id="A0A3N4KGK8"/>
<evidence type="ECO:0000256" key="2">
    <source>
        <dbReference type="SAM" id="Phobius"/>
    </source>
</evidence>